<dbReference type="Proteomes" id="UP000482155">
    <property type="component" value="Unassembled WGS sequence"/>
</dbReference>
<dbReference type="NCBIfam" id="TIGR00787">
    <property type="entry name" value="dctP"/>
    <property type="match status" value="1"/>
</dbReference>
<dbReference type="EMBL" id="JAAIVB010000037">
    <property type="protein sequence ID" value="NEX61790.1"/>
    <property type="molecule type" value="Genomic_DNA"/>
</dbReference>
<keyword evidence="1 2" id="KW-0732">Signal</keyword>
<dbReference type="PIRSF" id="PIRSF006470">
    <property type="entry name" value="DctB"/>
    <property type="match status" value="1"/>
</dbReference>
<evidence type="ECO:0000256" key="1">
    <source>
        <dbReference type="ARBA" id="ARBA00022729"/>
    </source>
</evidence>
<dbReference type="AlphaFoldDB" id="A0A6B3SLW8"/>
<dbReference type="GO" id="GO:0055085">
    <property type="term" value="P:transmembrane transport"/>
    <property type="evidence" value="ECO:0007669"/>
    <property type="project" value="InterPro"/>
</dbReference>
<proteinExistence type="predicted"/>
<dbReference type="RefSeq" id="WP_163963329.1">
    <property type="nucleotide sequence ID" value="NZ_JAAIVB010000037.1"/>
</dbReference>
<comment type="caution">
    <text evidence="3">The sequence shown here is derived from an EMBL/GenBank/DDBJ whole genome shotgun (WGS) entry which is preliminary data.</text>
</comment>
<keyword evidence="4" id="KW-1185">Reference proteome</keyword>
<dbReference type="PANTHER" id="PTHR33376">
    <property type="match status" value="1"/>
</dbReference>
<feature type="chain" id="PRO_5025503452" evidence="2">
    <location>
        <begin position="22"/>
        <end position="328"/>
    </location>
</feature>
<dbReference type="InterPro" id="IPR038404">
    <property type="entry name" value="TRAP_DctP_sf"/>
</dbReference>
<gene>
    <name evidence="3" type="ORF">G3574_11930</name>
</gene>
<feature type="signal peptide" evidence="2">
    <location>
        <begin position="1"/>
        <end position="21"/>
    </location>
</feature>
<name>A0A6B3SLW8_9BURK</name>
<dbReference type="InterPro" id="IPR018389">
    <property type="entry name" value="DctP_fam"/>
</dbReference>
<dbReference type="CDD" id="cd13679">
    <property type="entry name" value="PBP2_TRAP_YiaO_like"/>
    <property type="match status" value="1"/>
</dbReference>
<evidence type="ECO:0000256" key="2">
    <source>
        <dbReference type="SAM" id="SignalP"/>
    </source>
</evidence>
<evidence type="ECO:0000313" key="3">
    <source>
        <dbReference type="EMBL" id="NEX61790.1"/>
    </source>
</evidence>
<dbReference type="InterPro" id="IPR004682">
    <property type="entry name" value="TRAP_DctP"/>
</dbReference>
<sequence length="328" mass="35924">MFKLKTCVLIAAFMMSNLALAAEASFGHIAADDHPAGQAAQRFADIVKSRSKGRLTINIGSNGKMGSEQQLLASLQSGKQDMMFGSTAILAGSVKEYGLFDLPFLFSNFKEVDAVLDGKVGQQLFDKLGKSGVVGLAYWENGFRQLTNSRHKVDKASDIQGLKLRVIPNPIYSDTFKALGAETVPLPFTEVYKALETKAVDGQENPLALIMSTKFYEVQKYVTLTNHAYAPFIVLASARWWNALGADEKQIVKDAAVEAGVFQRKLARELALRAATKELRAQSVEVNILTGEEEAKLREKTRPVFDKYAKTVGEDLVNQARVAIASAR</sequence>
<evidence type="ECO:0000313" key="4">
    <source>
        <dbReference type="Proteomes" id="UP000482155"/>
    </source>
</evidence>
<protein>
    <submittedName>
        <fullName evidence="3">TRAP transporter substrate-binding protein</fullName>
    </submittedName>
</protein>
<dbReference type="Gene3D" id="3.40.190.170">
    <property type="entry name" value="Bacterial extracellular solute-binding protein, family 7"/>
    <property type="match status" value="1"/>
</dbReference>
<organism evidence="3 4">
    <name type="scientific">Noviherbaspirillum galbum</name>
    <dbReference type="NCBI Taxonomy" id="2709383"/>
    <lineage>
        <taxon>Bacteria</taxon>
        <taxon>Pseudomonadati</taxon>
        <taxon>Pseudomonadota</taxon>
        <taxon>Betaproteobacteria</taxon>
        <taxon>Burkholderiales</taxon>
        <taxon>Oxalobacteraceae</taxon>
        <taxon>Noviherbaspirillum</taxon>
    </lineage>
</organism>
<dbReference type="GO" id="GO:0030288">
    <property type="term" value="C:outer membrane-bounded periplasmic space"/>
    <property type="evidence" value="ECO:0007669"/>
    <property type="project" value="InterPro"/>
</dbReference>
<dbReference type="Pfam" id="PF03480">
    <property type="entry name" value="DctP"/>
    <property type="match status" value="1"/>
</dbReference>
<reference evidence="3 4" key="1">
    <citation type="submission" date="2020-02" db="EMBL/GenBank/DDBJ databases">
        <authorList>
            <person name="Kim M.K."/>
        </authorList>
    </citation>
    <scope>NUCLEOTIDE SEQUENCE [LARGE SCALE GENOMIC DNA]</scope>
    <source>
        <strain evidence="3 4">17J57-3</strain>
    </source>
</reference>
<accession>A0A6B3SLW8</accession>
<dbReference type="PANTHER" id="PTHR33376:SF2">
    <property type="entry name" value="DICARBOXYLATE-BINDING PERIPLASMIC PROTEIN"/>
    <property type="match status" value="1"/>
</dbReference>
<dbReference type="GO" id="GO:0030246">
    <property type="term" value="F:carbohydrate binding"/>
    <property type="evidence" value="ECO:0007669"/>
    <property type="project" value="TreeGrafter"/>
</dbReference>
<dbReference type="NCBIfam" id="NF037995">
    <property type="entry name" value="TRAP_S1"/>
    <property type="match status" value="1"/>
</dbReference>